<dbReference type="InterPro" id="IPR012341">
    <property type="entry name" value="6hp_glycosidase-like_sf"/>
</dbReference>
<name>A0A2N6KAB2_9CYAN</name>
<evidence type="ECO:0000259" key="2">
    <source>
        <dbReference type="Pfam" id="PF22422"/>
    </source>
</evidence>
<dbReference type="SUPFAM" id="SSF48208">
    <property type="entry name" value="Six-hairpin glycosidases"/>
    <property type="match status" value="1"/>
</dbReference>
<gene>
    <name evidence="3" type="ORF">CEN50_23130</name>
</gene>
<dbReference type="Pfam" id="PF22422">
    <property type="entry name" value="MGH1-like_GH"/>
    <property type="match status" value="1"/>
</dbReference>
<accession>A0A2N6KAB2</accession>
<dbReference type="InterPro" id="IPR032856">
    <property type="entry name" value="GDE_N_bis"/>
</dbReference>
<dbReference type="Gene3D" id="1.50.10.10">
    <property type="match status" value="1"/>
</dbReference>
<comment type="caution">
    <text evidence="3">The sequence shown here is derived from an EMBL/GenBank/DDBJ whole genome shotgun (WGS) entry which is preliminary data.</text>
</comment>
<protein>
    <submittedName>
        <fullName evidence="3">Amylo-alpha-1,6-glucosidase</fullName>
    </submittedName>
</protein>
<evidence type="ECO:0000259" key="1">
    <source>
        <dbReference type="Pfam" id="PF14742"/>
    </source>
</evidence>
<evidence type="ECO:0000313" key="4">
    <source>
        <dbReference type="Proteomes" id="UP000235025"/>
    </source>
</evidence>
<feature type="domain" description="Putative glycogen debranching enzyme N-terminal" evidence="1">
    <location>
        <begin position="12"/>
        <end position="202"/>
    </location>
</feature>
<dbReference type="Pfam" id="PF14742">
    <property type="entry name" value="GDE_N_bis"/>
    <property type="match status" value="1"/>
</dbReference>
<dbReference type="EMBL" id="NMQA01000332">
    <property type="protein sequence ID" value="PLZ95200.1"/>
    <property type="molecule type" value="Genomic_DNA"/>
</dbReference>
<dbReference type="InterPro" id="IPR054491">
    <property type="entry name" value="MGH1-like_GH"/>
</dbReference>
<dbReference type="InterPro" id="IPR008928">
    <property type="entry name" value="6-hairpin_glycosidase_sf"/>
</dbReference>
<feature type="domain" description="Mannosylglycerate hydrolase MGH1-like glycoside hydrolase" evidence="2">
    <location>
        <begin position="454"/>
        <end position="595"/>
    </location>
</feature>
<reference evidence="3 4" key="1">
    <citation type="submission" date="2017-07" db="EMBL/GenBank/DDBJ databases">
        <title>Genomes of Fischerella (Mastigocladus) sp. strains.</title>
        <authorList>
            <person name="Miller S.R."/>
        </authorList>
    </citation>
    <scope>NUCLEOTIDE SEQUENCE [LARGE SCALE GENOMIC DNA]</scope>
    <source>
        <strain evidence="3 4">CCMEE 5268</strain>
    </source>
</reference>
<dbReference type="AlphaFoldDB" id="A0A2N6KAB2"/>
<organism evidence="3 4">
    <name type="scientific">Fischerella thermalis CCMEE 5268</name>
    <dbReference type="NCBI Taxonomy" id="2019662"/>
    <lineage>
        <taxon>Bacteria</taxon>
        <taxon>Bacillati</taxon>
        <taxon>Cyanobacteriota</taxon>
        <taxon>Cyanophyceae</taxon>
        <taxon>Nostocales</taxon>
        <taxon>Hapalosiphonaceae</taxon>
        <taxon>Fischerella</taxon>
    </lineage>
</organism>
<dbReference type="GO" id="GO:0005975">
    <property type="term" value="P:carbohydrate metabolic process"/>
    <property type="evidence" value="ECO:0007669"/>
    <property type="project" value="InterPro"/>
</dbReference>
<sequence length="728" mass="82846">MRISVGSPILTINHGSTFMVTDLNGHIHHEGHQGIFCDDTRYLSYYACYIDGYSWTRLSSTTTTYYAARVYLTNSKFTSRTGNVPEGSISLIISRTVEEGIHEELDLTNYGTQPVSFNLEIAMRSDFADIFEVETRQFVRRGRIETTWDREKKELRTSYTNGDFYRCLIYQIHNCTSTPHYANGRITFEVKLEPTESWHASCNYILVDNGRVRSTVDFSYKTAVDRNIINTEIERLHCQWVDSVTEMKSTNENLNLLYRQSVEDIGALRLYDYDLASDVWIPAAGVPKFVTVFGRDSIIVSLQNMITHAGFALGTLKKLGQLQATELDDWRDAQPGKILHEIRTGELARLGQIPHTPYYGTADATPLYLILLHEAWKWLGDTSLLHEQRNVALRCLEWIDKYGDFDGDGFQEYQMRCNSGYGIENQGWKDSGDAIVYPDGTQVKAPKALCELQGYVFDAWMRMAEVFDVLGEREFSGELRSKAAKLRQSFEESFWCDDIGFYAFTLDPDKKPVKTVSSNPGHCLWSGMISPERAECVVKRLFAPDMWTGWGIRTLSTQNSAYNPFSYHRGSVWPHDNSIIALGLKRYGFSEEVADVALGIFEAGSLFSNYRLPELYAGVEKEPGTFPVPYIEANVPQAWAAASVFQILQALLGLQADAPNNCLYLDPHLPEWLPELTLRRVEVGKASVDLRFWRDGESTKWDATVQEGDVEVKQQSWQPWSVEQSVKV</sequence>
<evidence type="ECO:0000313" key="3">
    <source>
        <dbReference type="EMBL" id="PLZ95200.1"/>
    </source>
</evidence>
<dbReference type="Proteomes" id="UP000235025">
    <property type="component" value="Unassembled WGS sequence"/>
</dbReference>
<proteinExistence type="predicted"/>
<dbReference type="RefSeq" id="WP_102174945.1">
    <property type="nucleotide sequence ID" value="NZ_NMQA01000332.1"/>
</dbReference>